<evidence type="ECO:0000313" key="1">
    <source>
        <dbReference type="EMBL" id="KAJ1364562.1"/>
    </source>
</evidence>
<keyword evidence="2" id="KW-1185">Reference proteome</keyword>
<gene>
    <name evidence="1" type="ORF">KIN20_024684</name>
</gene>
<comment type="caution">
    <text evidence="1">The sequence shown here is derived from an EMBL/GenBank/DDBJ whole genome shotgun (WGS) entry which is preliminary data.</text>
</comment>
<dbReference type="EMBL" id="JAHQIW010005005">
    <property type="protein sequence ID" value="KAJ1364562.1"/>
    <property type="molecule type" value="Genomic_DNA"/>
</dbReference>
<organism evidence="1 2">
    <name type="scientific">Parelaphostrongylus tenuis</name>
    <name type="common">Meningeal worm</name>
    <dbReference type="NCBI Taxonomy" id="148309"/>
    <lineage>
        <taxon>Eukaryota</taxon>
        <taxon>Metazoa</taxon>
        <taxon>Ecdysozoa</taxon>
        <taxon>Nematoda</taxon>
        <taxon>Chromadorea</taxon>
        <taxon>Rhabditida</taxon>
        <taxon>Rhabditina</taxon>
        <taxon>Rhabditomorpha</taxon>
        <taxon>Strongyloidea</taxon>
        <taxon>Metastrongylidae</taxon>
        <taxon>Parelaphostrongylus</taxon>
    </lineage>
</organism>
<dbReference type="Proteomes" id="UP001196413">
    <property type="component" value="Unassembled WGS sequence"/>
</dbReference>
<dbReference type="AlphaFoldDB" id="A0AAD5MTW2"/>
<sequence length="88" mass="9794">MGSSIARYTCFGLAAPSVEQAPRPQPIPTGALTLPIKSLLTNEPAWRLLVYFIEVLTKIQHSIPIMILRKVEESLRICHGIVLTERVV</sequence>
<protein>
    <submittedName>
        <fullName evidence="1">Uncharacterized protein</fullName>
    </submittedName>
</protein>
<proteinExistence type="predicted"/>
<reference evidence="1" key="1">
    <citation type="submission" date="2021-06" db="EMBL/GenBank/DDBJ databases">
        <title>Parelaphostrongylus tenuis whole genome reference sequence.</title>
        <authorList>
            <person name="Garwood T.J."/>
            <person name="Larsen P.A."/>
            <person name="Fountain-Jones N.M."/>
            <person name="Garbe J.R."/>
            <person name="Macchietto M.G."/>
            <person name="Kania S.A."/>
            <person name="Gerhold R.W."/>
            <person name="Richards J.E."/>
            <person name="Wolf T.M."/>
        </authorList>
    </citation>
    <scope>NUCLEOTIDE SEQUENCE</scope>
    <source>
        <strain evidence="1">MNPRO001-30</strain>
        <tissue evidence="1">Meninges</tissue>
    </source>
</reference>
<accession>A0AAD5MTW2</accession>
<name>A0AAD5MTW2_PARTN</name>
<evidence type="ECO:0000313" key="2">
    <source>
        <dbReference type="Proteomes" id="UP001196413"/>
    </source>
</evidence>